<keyword evidence="2" id="KW-1185">Reference proteome</keyword>
<accession>A0AAV4AMB8</accession>
<gene>
    <name evidence="1" type="ORF">PoB_003494300</name>
</gene>
<proteinExistence type="predicted"/>
<evidence type="ECO:0000313" key="2">
    <source>
        <dbReference type="Proteomes" id="UP000735302"/>
    </source>
</evidence>
<dbReference type="AlphaFoldDB" id="A0AAV4AMB8"/>
<dbReference type="EMBL" id="BLXT01003952">
    <property type="protein sequence ID" value="GFO08438.1"/>
    <property type="molecule type" value="Genomic_DNA"/>
</dbReference>
<evidence type="ECO:0000313" key="1">
    <source>
        <dbReference type="EMBL" id="GFO08438.1"/>
    </source>
</evidence>
<reference evidence="1 2" key="1">
    <citation type="journal article" date="2021" name="Elife">
        <title>Chloroplast acquisition without the gene transfer in kleptoplastic sea slugs, Plakobranchus ocellatus.</title>
        <authorList>
            <person name="Maeda T."/>
            <person name="Takahashi S."/>
            <person name="Yoshida T."/>
            <person name="Shimamura S."/>
            <person name="Takaki Y."/>
            <person name="Nagai Y."/>
            <person name="Toyoda A."/>
            <person name="Suzuki Y."/>
            <person name="Arimoto A."/>
            <person name="Ishii H."/>
            <person name="Satoh N."/>
            <person name="Nishiyama T."/>
            <person name="Hasebe M."/>
            <person name="Maruyama T."/>
            <person name="Minagawa J."/>
            <person name="Obokata J."/>
            <person name="Shigenobu S."/>
        </authorList>
    </citation>
    <scope>NUCLEOTIDE SEQUENCE [LARGE SCALE GENOMIC DNA]</scope>
</reference>
<name>A0AAV4AMB8_9GAST</name>
<dbReference type="Proteomes" id="UP000735302">
    <property type="component" value="Unassembled WGS sequence"/>
</dbReference>
<protein>
    <submittedName>
        <fullName evidence="1">Uncharacterized protein</fullName>
    </submittedName>
</protein>
<sequence>MTIKRIELDQRNRHRILDITDKERVRMRVSHRSSVVLAAKSLGSPINEWIIISLHAAQKGTKIFFDVLSCGLDICVVHTAHTLQDDLELSGLWSSHEIGGRFDLDTWN</sequence>
<comment type="caution">
    <text evidence="1">The sequence shown here is derived from an EMBL/GenBank/DDBJ whole genome shotgun (WGS) entry which is preliminary data.</text>
</comment>
<organism evidence="1 2">
    <name type="scientific">Plakobranchus ocellatus</name>
    <dbReference type="NCBI Taxonomy" id="259542"/>
    <lineage>
        <taxon>Eukaryota</taxon>
        <taxon>Metazoa</taxon>
        <taxon>Spiralia</taxon>
        <taxon>Lophotrochozoa</taxon>
        <taxon>Mollusca</taxon>
        <taxon>Gastropoda</taxon>
        <taxon>Heterobranchia</taxon>
        <taxon>Euthyneura</taxon>
        <taxon>Panpulmonata</taxon>
        <taxon>Sacoglossa</taxon>
        <taxon>Placobranchoidea</taxon>
        <taxon>Plakobranchidae</taxon>
        <taxon>Plakobranchus</taxon>
    </lineage>
</organism>